<sequence length="368" mass="40683">THQTFINLGKGFNVLSSEVIISVSRSPADKKKDTTTISDQEKFIPNLSYPCSLCKIDFKVKDYVKIKYESANQSTFVHIQTQHTNNGQQHLVTLRIDLIDKMLVATPNVQLITPIPVSNEDKRDVKEELKQRIMNMDENDLIKDSRLLIKSLIVFVMVVTGFVLHGLLHLELATIAMAGAGLLLLISGEETEDIFRGVEWPTIFFFIGLFIIVGGIVKVGLVTKLSDAMVVLTNPSPDNMFITTTVMLWLSAFCSAIIGNIPYVATMIPMTAEMANNVFSSDMGYESAINQPGMMPVWWAMALGACLGGNGSLVGASANVVAIGMAEKAGVSISFGKFLIYGIPVMMLTLVISMLYIWLRYYYLQIYI</sequence>
<feature type="transmembrane region" description="Helical" evidence="6">
    <location>
        <begin position="241"/>
        <end position="265"/>
    </location>
</feature>
<keyword evidence="3 6" id="KW-0812">Transmembrane</keyword>
<evidence type="ECO:0000313" key="8">
    <source>
        <dbReference type="EMBL" id="KKM04944.1"/>
    </source>
</evidence>
<evidence type="ECO:0000256" key="1">
    <source>
        <dbReference type="ARBA" id="ARBA00004141"/>
    </source>
</evidence>
<dbReference type="PANTHER" id="PTHR43568:SF1">
    <property type="entry name" value="P PROTEIN"/>
    <property type="match status" value="1"/>
</dbReference>
<dbReference type="InterPro" id="IPR004680">
    <property type="entry name" value="Cit_transptr-like_dom"/>
</dbReference>
<feature type="transmembrane region" description="Helical" evidence="6">
    <location>
        <begin position="200"/>
        <end position="221"/>
    </location>
</feature>
<comment type="subcellular location">
    <subcellularLocation>
        <location evidence="1">Membrane</location>
        <topology evidence="1">Multi-pass membrane protein</topology>
    </subcellularLocation>
</comment>
<feature type="transmembrane region" description="Helical" evidence="6">
    <location>
        <begin position="297"/>
        <end position="326"/>
    </location>
</feature>
<dbReference type="GO" id="GO:0055085">
    <property type="term" value="P:transmembrane transport"/>
    <property type="evidence" value="ECO:0007669"/>
    <property type="project" value="InterPro"/>
</dbReference>
<evidence type="ECO:0000256" key="4">
    <source>
        <dbReference type="ARBA" id="ARBA00022989"/>
    </source>
</evidence>
<feature type="domain" description="Citrate transporter-like" evidence="7">
    <location>
        <begin position="132"/>
        <end position="304"/>
    </location>
</feature>
<evidence type="ECO:0000256" key="5">
    <source>
        <dbReference type="ARBA" id="ARBA00023136"/>
    </source>
</evidence>
<protein>
    <recommendedName>
        <fullName evidence="7">Citrate transporter-like domain-containing protein</fullName>
    </recommendedName>
</protein>
<gene>
    <name evidence="8" type="ORF">LCGC14_1759110</name>
</gene>
<reference evidence="8" key="1">
    <citation type="journal article" date="2015" name="Nature">
        <title>Complex archaea that bridge the gap between prokaryotes and eukaryotes.</title>
        <authorList>
            <person name="Spang A."/>
            <person name="Saw J.H."/>
            <person name="Jorgensen S.L."/>
            <person name="Zaremba-Niedzwiedzka K."/>
            <person name="Martijn J."/>
            <person name="Lind A.E."/>
            <person name="van Eijk R."/>
            <person name="Schleper C."/>
            <person name="Guy L."/>
            <person name="Ettema T.J."/>
        </authorList>
    </citation>
    <scope>NUCLEOTIDE SEQUENCE</scope>
</reference>
<name>A0A0F9H1P0_9ZZZZ</name>
<keyword evidence="5 6" id="KW-0472">Membrane</keyword>
<evidence type="ECO:0000256" key="2">
    <source>
        <dbReference type="ARBA" id="ARBA00022448"/>
    </source>
</evidence>
<dbReference type="AlphaFoldDB" id="A0A0F9H1P0"/>
<dbReference type="Pfam" id="PF03600">
    <property type="entry name" value="CitMHS"/>
    <property type="match status" value="1"/>
</dbReference>
<comment type="caution">
    <text evidence="8">The sequence shown here is derived from an EMBL/GenBank/DDBJ whole genome shotgun (WGS) entry which is preliminary data.</text>
</comment>
<dbReference type="GO" id="GO:0016020">
    <property type="term" value="C:membrane"/>
    <property type="evidence" value="ECO:0007669"/>
    <property type="project" value="UniProtKB-SubCell"/>
</dbReference>
<evidence type="ECO:0000259" key="7">
    <source>
        <dbReference type="Pfam" id="PF03600"/>
    </source>
</evidence>
<dbReference type="InterPro" id="IPR051475">
    <property type="entry name" value="Diverse_Ion_Transporter"/>
</dbReference>
<evidence type="ECO:0000256" key="6">
    <source>
        <dbReference type="SAM" id="Phobius"/>
    </source>
</evidence>
<feature type="transmembrane region" description="Helical" evidence="6">
    <location>
        <begin position="170"/>
        <end position="188"/>
    </location>
</feature>
<organism evidence="8">
    <name type="scientific">marine sediment metagenome</name>
    <dbReference type="NCBI Taxonomy" id="412755"/>
    <lineage>
        <taxon>unclassified sequences</taxon>
        <taxon>metagenomes</taxon>
        <taxon>ecological metagenomes</taxon>
    </lineage>
</organism>
<feature type="transmembrane region" description="Helical" evidence="6">
    <location>
        <begin position="338"/>
        <end position="359"/>
    </location>
</feature>
<keyword evidence="2" id="KW-0813">Transport</keyword>
<accession>A0A0F9H1P0</accession>
<dbReference type="EMBL" id="LAZR01016336">
    <property type="protein sequence ID" value="KKM04944.1"/>
    <property type="molecule type" value="Genomic_DNA"/>
</dbReference>
<proteinExistence type="predicted"/>
<dbReference type="PANTHER" id="PTHR43568">
    <property type="entry name" value="P PROTEIN"/>
    <property type="match status" value="1"/>
</dbReference>
<keyword evidence="4 6" id="KW-1133">Transmembrane helix</keyword>
<feature type="non-terminal residue" evidence="8">
    <location>
        <position position="1"/>
    </location>
</feature>
<evidence type="ECO:0000256" key="3">
    <source>
        <dbReference type="ARBA" id="ARBA00022692"/>
    </source>
</evidence>
<feature type="transmembrane region" description="Helical" evidence="6">
    <location>
        <begin position="147"/>
        <end position="164"/>
    </location>
</feature>